<keyword evidence="10" id="KW-1185">Reference proteome</keyword>
<feature type="domain" description="Glucose-methanol-choline oxidoreductase N-terminal" evidence="7">
    <location>
        <begin position="93"/>
        <end position="116"/>
    </location>
</feature>
<dbReference type="EMBL" id="CP049109">
    <property type="protein sequence ID" value="QIG81066.1"/>
    <property type="molecule type" value="Genomic_DNA"/>
</dbReference>
<evidence type="ECO:0000256" key="1">
    <source>
        <dbReference type="ARBA" id="ARBA00001974"/>
    </source>
</evidence>
<feature type="binding site" evidence="5">
    <location>
        <position position="95"/>
    </location>
    <ligand>
        <name>FAD</name>
        <dbReference type="ChEBI" id="CHEBI:57692"/>
    </ligand>
</feature>
<evidence type="ECO:0000313" key="10">
    <source>
        <dbReference type="Proteomes" id="UP000501568"/>
    </source>
</evidence>
<dbReference type="PROSITE" id="PS00624">
    <property type="entry name" value="GMC_OXRED_2"/>
    <property type="match status" value="1"/>
</dbReference>
<dbReference type="RefSeq" id="WP_165327993.1">
    <property type="nucleotide sequence ID" value="NZ_CP049109.1"/>
</dbReference>
<keyword evidence="4 5" id="KW-0274">FAD</keyword>
<proteinExistence type="inferred from homology"/>
<dbReference type="Gene3D" id="3.30.560.10">
    <property type="entry name" value="Glucose Oxidase, domain 3"/>
    <property type="match status" value="1"/>
</dbReference>
<dbReference type="KEGG" id="spzr:G5C33_15600"/>
<name>A0A6G6Y921_9SPHN</name>
<evidence type="ECO:0000259" key="8">
    <source>
        <dbReference type="PROSITE" id="PS00624"/>
    </source>
</evidence>
<dbReference type="InterPro" id="IPR000172">
    <property type="entry name" value="GMC_OxRdtase_N"/>
</dbReference>
<protein>
    <submittedName>
        <fullName evidence="9">Choline dehydrogenase</fullName>
    </submittedName>
</protein>
<dbReference type="Pfam" id="PF00732">
    <property type="entry name" value="GMC_oxred_N"/>
    <property type="match status" value="1"/>
</dbReference>
<evidence type="ECO:0000259" key="7">
    <source>
        <dbReference type="PROSITE" id="PS00623"/>
    </source>
</evidence>
<gene>
    <name evidence="9" type="ORF">G5C33_15600</name>
</gene>
<dbReference type="PROSITE" id="PS00623">
    <property type="entry name" value="GMC_OXRED_1"/>
    <property type="match status" value="1"/>
</dbReference>
<dbReference type="Gene3D" id="3.50.50.60">
    <property type="entry name" value="FAD/NAD(P)-binding domain"/>
    <property type="match status" value="1"/>
</dbReference>
<evidence type="ECO:0000313" key="9">
    <source>
        <dbReference type="EMBL" id="QIG81066.1"/>
    </source>
</evidence>
<sequence length="571" mass="61324">MNGPTADYVIVGAGSAGCVLANRLSADGRTRVLLVEAGGDDRPLRNLRQFASNMTIRIPVGYASTLKDRRVNWLFETQADASTGGRRYLWPRGKVLGGSSSLNGMLYVRGQRGDYDGWRAMGCEGWGWADVEPYFRRAEHRHGEAAETYGTDGPLDISDPTMAHPLSQAALKSCEAIGLEHRDIHGAEQEGVAWFPLTVRNGKRCSTAVAYLHPAMARPNLRVLTRAQATRVVIEGGQAVGVEFRHDGKCHVARALGEVILAGGAVNSPQLLQLSGIGPAALLRAHGIDLIADLPGVGANLQDHYIVSENYRLKKGVQSINELARGWRLLREAGRYLTRKRGLLTLSAAHVTAFCRSHADLASPDIQFHILPATVDADAFLREQKMLLEKLPGISIAPCQLRPQSRGTINIASADPLAPPAITPNYLSDPMDGKVIVEALRIGRRIAAAEPLAGQIDHEMAPGADVLSDDDLLAFAREAGTTLYHPVGTCAMGQGPGAVLDPQLRVRGVGRLRVVDAGVMPRISSGNTNAPTIMIAEKASDMILGKTPLAAKVEAVRPQPKKTRSAEWISA</sequence>
<dbReference type="AlphaFoldDB" id="A0A6G6Y921"/>
<evidence type="ECO:0000256" key="3">
    <source>
        <dbReference type="ARBA" id="ARBA00022630"/>
    </source>
</evidence>
<dbReference type="PIRSF" id="PIRSF000137">
    <property type="entry name" value="Alcohol_oxidase"/>
    <property type="match status" value="1"/>
</dbReference>
<comment type="cofactor">
    <cofactor evidence="1 5">
        <name>FAD</name>
        <dbReference type="ChEBI" id="CHEBI:57692"/>
    </cofactor>
</comment>
<dbReference type="Proteomes" id="UP000501568">
    <property type="component" value="Chromosome"/>
</dbReference>
<accession>A0A6G6Y921</accession>
<dbReference type="InterPro" id="IPR012132">
    <property type="entry name" value="GMC_OxRdtase"/>
</dbReference>
<dbReference type="InterPro" id="IPR007867">
    <property type="entry name" value="GMC_OxRtase_C"/>
</dbReference>
<dbReference type="SUPFAM" id="SSF54373">
    <property type="entry name" value="FAD-linked reductases, C-terminal domain"/>
    <property type="match status" value="1"/>
</dbReference>
<comment type="similarity">
    <text evidence="2 6">Belongs to the GMC oxidoreductase family.</text>
</comment>
<evidence type="ECO:0000256" key="5">
    <source>
        <dbReference type="PIRSR" id="PIRSR000137-2"/>
    </source>
</evidence>
<dbReference type="Pfam" id="PF05199">
    <property type="entry name" value="GMC_oxred_C"/>
    <property type="match status" value="1"/>
</dbReference>
<reference evidence="9 10" key="1">
    <citation type="submission" date="2020-02" db="EMBL/GenBank/DDBJ databases">
        <authorList>
            <person name="Zheng R.K."/>
            <person name="Sun C.M."/>
        </authorList>
    </citation>
    <scope>NUCLEOTIDE SEQUENCE [LARGE SCALE GENOMIC DNA]</scope>
    <source>
        <strain evidence="10">zrk23</strain>
    </source>
</reference>
<evidence type="ECO:0000256" key="4">
    <source>
        <dbReference type="ARBA" id="ARBA00022827"/>
    </source>
</evidence>
<dbReference type="SUPFAM" id="SSF51905">
    <property type="entry name" value="FAD/NAD(P)-binding domain"/>
    <property type="match status" value="1"/>
</dbReference>
<organism evidence="9 10">
    <name type="scientific">Stakelama tenebrarum</name>
    <dbReference type="NCBI Taxonomy" id="2711215"/>
    <lineage>
        <taxon>Bacteria</taxon>
        <taxon>Pseudomonadati</taxon>
        <taxon>Pseudomonadota</taxon>
        <taxon>Alphaproteobacteria</taxon>
        <taxon>Sphingomonadales</taxon>
        <taxon>Sphingomonadaceae</taxon>
        <taxon>Stakelama</taxon>
    </lineage>
</organism>
<dbReference type="GO" id="GO:0050660">
    <property type="term" value="F:flavin adenine dinucleotide binding"/>
    <property type="evidence" value="ECO:0007669"/>
    <property type="project" value="InterPro"/>
</dbReference>
<evidence type="ECO:0000256" key="2">
    <source>
        <dbReference type="ARBA" id="ARBA00010790"/>
    </source>
</evidence>
<dbReference type="GO" id="GO:0016614">
    <property type="term" value="F:oxidoreductase activity, acting on CH-OH group of donors"/>
    <property type="evidence" value="ECO:0007669"/>
    <property type="project" value="InterPro"/>
</dbReference>
<dbReference type="PANTHER" id="PTHR11552">
    <property type="entry name" value="GLUCOSE-METHANOL-CHOLINE GMC OXIDOREDUCTASE"/>
    <property type="match status" value="1"/>
</dbReference>
<keyword evidence="3 6" id="KW-0285">Flavoprotein</keyword>
<evidence type="ECO:0000256" key="6">
    <source>
        <dbReference type="RuleBase" id="RU003968"/>
    </source>
</evidence>
<dbReference type="InterPro" id="IPR036188">
    <property type="entry name" value="FAD/NAD-bd_sf"/>
</dbReference>
<feature type="domain" description="Glucose-methanol-choline oxidoreductase N-terminal" evidence="8">
    <location>
        <begin position="264"/>
        <end position="278"/>
    </location>
</feature>
<dbReference type="PANTHER" id="PTHR11552:SF147">
    <property type="entry name" value="CHOLINE DEHYDROGENASE, MITOCHONDRIAL"/>
    <property type="match status" value="1"/>
</dbReference>